<comment type="function">
    <text evidence="3">Catalytic component of the RNA exosome complex which has 3'-&gt;5' exoribonuclease activity and participates in a multitude of cellular RNA processing and degradation events. In the cytoplasm, the RNA exosome complex is involved in general mRNA turnover and specifically degrades inherently unstable mRNAs containing AU-rich elements (AREs) within their 3' untranslated regions, and in RNA surveillance pathways, preventing translation of aberrant mRNAs. It seems to be involved in degradation of histone mRNA.</text>
</comment>
<dbReference type="SUPFAM" id="SSF50249">
    <property type="entry name" value="Nucleic acid-binding proteins"/>
    <property type="match status" value="1"/>
</dbReference>
<dbReference type="GO" id="GO:0003723">
    <property type="term" value="F:RNA binding"/>
    <property type="evidence" value="ECO:0007669"/>
    <property type="project" value="InterPro"/>
</dbReference>
<dbReference type="Pfam" id="PF00773">
    <property type="entry name" value="RNB"/>
    <property type="match status" value="1"/>
</dbReference>
<dbReference type="AlphaFoldDB" id="A6J5C3"/>
<dbReference type="EMBL" id="CH473975">
    <property type="protein sequence ID" value="EDL95794.1"/>
    <property type="molecule type" value="Genomic_DNA"/>
</dbReference>
<dbReference type="InterPro" id="IPR050180">
    <property type="entry name" value="RNR_Ribonuclease"/>
</dbReference>
<dbReference type="PANTHER" id="PTHR23355">
    <property type="entry name" value="RIBONUCLEASE"/>
    <property type="match status" value="1"/>
</dbReference>
<accession>A6J5C3</accession>
<protein>
    <recommendedName>
        <fullName evidence="1">DIS3-like exonuclease 1</fullName>
    </recommendedName>
</protein>
<dbReference type="Gene3D" id="2.40.50.700">
    <property type="match status" value="1"/>
</dbReference>
<dbReference type="InterPro" id="IPR041505">
    <property type="entry name" value="Dis3_CSD2"/>
</dbReference>
<dbReference type="GO" id="GO:0004540">
    <property type="term" value="F:RNA nuclease activity"/>
    <property type="evidence" value="ECO:0007669"/>
    <property type="project" value="InterPro"/>
</dbReference>
<evidence type="ECO:0000313" key="5">
    <source>
        <dbReference type="EMBL" id="EDL95794.1"/>
    </source>
</evidence>
<evidence type="ECO:0000256" key="3">
    <source>
        <dbReference type="ARBA" id="ARBA00046171"/>
    </source>
</evidence>
<proteinExistence type="predicted"/>
<dbReference type="InterPro" id="IPR012340">
    <property type="entry name" value="NA-bd_OB-fold"/>
</dbReference>
<dbReference type="InterPro" id="IPR001900">
    <property type="entry name" value="RNase_II/R"/>
</dbReference>
<feature type="domain" description="RNB" evidence="4">
    <location>
        <begin position="98"/>
        <end position="211"/>
    </location>
</feature>
<dbReference type="PANTHER" id="PTHR23355:SF30">
    <property type="entry name" value="DIS3-LIKE EXONUCLEASE 1"/>
    <property type="match status" value="1"/>
</dbReference>
<evidence type="ECO:0000256" key="2">
    <source>
        <dbReference type="ARBA" id="ARBA00026010"/>
    </source>
</evidence>
<sequence>MLQIGPLNPALVHIVFFPSVQDFRVVVRIDSWETTSVYPNGHFVRVLGRIGDLEGEIATILVENSINVVPFSEAQMCEMPVNTAENPWKVSPKEEQERRDLRSTHLVFSIDPKGCEDVDDALSVRTLNNGNLELGVHIADVTHFVAPNSYIDVEARTRATTYYLADPQLAQEVKGKVIEEEHQEYRQTKGRSLYTLLEEIRDLALLDVSDSYAM</sequence>
<reference evidence="6" key="1">
    <citation type="submission" date="2005-09" db="EMBL/GenBank/DDBJ databases">
        <authorList>
            <person name="Mural R.J."/>
            <person name="Li P.W."/>
            <person name="Adams M.D."/>
            <person name="Amanatides P.G."/>
            <person name="Baden-Tillson H."/>
            <person name="Barnstead M."/>
            <person name="Chin S.H."/>
            <person name="Dew I."/>
            <person name="Evans C.A."/>
            <person name="Ferriera S."/>
            <person name="Flanigan M."/>
            <person name="Fosler C."/>
            <person name="Glodek A."/>
            <person name="Gu Z."/>
            <person name="Holt R.A."/>
            <person name="Jennings D."/>
            <person name="Kraft C.L."/>
            <person name="Lu F."/>
            <person name="Nguyen T."/>
            <person name="Nusskern D.R."/>
            <person name="Pfannkoch C.M."/>
            <person name="Sitter C."/>
            <person name="Sutton G.G."/>
            <person name="Venter J.C."/>
            <person name="Wang Z."/>
            <person name="Woodage T."/>
            <person name="Zheng X.H."/>
            <person name="Zhong F."/>
        </authorList>
    </citation>
    <scope>NUCLEOTIDE SEQUENCE [LARGE SCALE GENOMIC DNA]</scope>
    <source>
        <strain>BN</strain>
        <strain evidence="6">Sprague-Dawley</strain>
    </source>
</reference>
<comment type="subunit">
    <text evidence="2">Component of the RNA exosome complex. The catalytically inactive RNA exosome core (Exo-9) complex is believed to associate with catalytic subunits EXOSC10, and DIS3 or DIS3L in cytoplasmic- and nuclear-specific RNA exosome complex forms.</text>
</comment>
<evidence type="ECO:0000259" key="4">
    <source>
        <dbReference type="SMART" id="SM00955"/>
    </source>
</evidence>
<dbReference type="SMART" id="SM00955">
    <property type="entry name" value="RNB"/>
    <property type="match status" value="1"/>
</dbReference>
<dbReference type="Proteomes" id="UP000234681">
    <property type="component" value="Chromosome 8"/>
</dbReference>
<evidence type="ECO:0000256" key="1">
    <source>
        <dbReference type="ARBA" id="ARBA00016366"/>
    </source>
</evidence>
<gene>
    <name evidence="5" type="primary">RGD1308959</name>
    <name evidence="5" type="ORF">rCG_57849</name>
</gene>
<name>A6J5C3_RAT</name>
<evidence type="ECO:0000313" key="6">
    <source>
        <dbReference type="Proteomes" id="UP000234681"/>
    </source>
</evidence>
<organism evidence="5 6">
    <name type="scientific">Rattus norvegicus</name>
    <name type="common">Rat</name>
    <dbReference type="NCBI Taxonomy" id="10116"/>
    <lineage>
        <taxon>Eukaryota</taxon>
        <taxon>Metazoa</taxon>
        <taxon>Chordata</taxon>
        <taxon>Craniata</taxon>
        <taxon>Vertebrata</taxon>
        <taxon>Euteleostomi</taxon>
        <taxon>Mammalia</taxon>
        <taxon>Eutheria</taxon>
        <taxon>Euarchontoglires</taxon>
        <taxon>Glires</taxon>
        <taxon>Rodentia</taxon>
        <taxon>Myomorpha</taxon>
        <taxon>Muroidea</taxon>
        <taxon>Muridae</taxon>
        <taxon>Murinae</taxon>
        <taxon>Rattus</taxon>
    </lineage>
</organism>
<dbReference type="Pfam" id="PF17849">
    <property type="entry name" value="OB_Dis3"/>
    <property type="match status" value="1"/>
</dbReference>